<dbReference type="Proteomes" id="UP000285794">
    <property type="component" value="Unassembled WGS sequence"/>
</dbReference>
<proteinExistence type="predicted"/>
<keyword evidence="2" id="KW-1185">Reference proteome</keyword>
<comment type="caution">
    <text evidence="1">The sequence shown here is derived from an EMBL/GenBank/DDBJ whole genome shotgun (WGS) entry which is preliminary data.</text>
</comment>
<sequence>MIAGPFNFDQIKPINPLLALFPKGIYGIEHAYRVFKLVHKICDFEKISDELRQALKFSALVLDIGRGEKLMGQTPGLKSYNKIREKKFLGKESFQHDLCRFLIESHTLSIDDMPNQMNQYQIEDKDEAIFSFRILKDALTLDAFRFGNFCAADLELSNSKKLVLFASQFCRKELKQNLILQEIEDWLKEIQ</sequence>
<dbReference type="RefSeq" id="WP_125028830.1">
    <property type="nucleotide sequence ID" value="NZ_JAPXVP010000001.1"/>
</dbReference>
<organism evidence="1 2">
    <name type="scientific">Ancylomarina euxinus</name>
    <dbReference type="NCBI Taxonomy" id="2283627"/>
    <lineage>
        <taxon>Bacteria</taxon>
        <taxon>Pseudomonadati</taxon>
        <taxon>Bacteroidota</taxon>
        <taxon>Bacteroidia</taxon>
        <taxon>Marinilabiliales</taxon>
        <taxon>Marinifilaceae</taxon>
        <taxon>Ancylomarina</taxon>
    </lineage>
</organism>
<dbReference type="OrthoDB" id="1118943at2"/>
<accession>A0A425Y7S4</accession>
<dbReference type="Gene3D" id="1.10.3210.10">
    <property type="entry name" value="Hypothetical protein af1432"/>
    <property type="match status" value="1"/>
</dbReference>
<name>A0A425Y7S4_9BACT</name>
<protein>
    <submittedName>
        <fullName evidence="1">Uncharacterized protein</fullName>
    </submittedName>
</protein>
<dbReference type="EMBL" id="QQWG01000001">
    <property type="protein sequence ID" value="RRG24523.1"/>
    <property type="molecule type" value="Genomic_DNA"/>
</dbReference>
<dbReference type="InterPro" id="IPR003607">
    <property type="entry name" value="HD/PDEase_dom"/>
</dbReference>
<evidence type="ECO:0000313" key="1">
    <source>
        <dbReference type="EMBL" id="RRG24523.1"/>
    </source>
</evidence>
<gene>
    <name evidence="1" type="ORF">DWB61_00455</name>
</gene>
<dbReference type="AlphaFoldDB" id="A0A425Y7S4"/>
<evidence type="ECO:0000313" key="2">
    <source>
        <dbReference type="Proteomes" id="UP000285794"/>
    </source>
</evidence>
<dbReference type="CDD" id="cd00077">
    <property type="entry name" value="HDc"/>
    <property type="match status" value="1"/>
</dbReference>
<reference evidence="1 2" key="1">
    <citation type="submission" date="2018-07" db="EMBL/GenBank/DDBJ databases">
        <title>Draft genome sequence of Ancylomarina sp. M1P.</title>
        <authorList>
            <person name="Yadav S."/>
            <person name="Villanueva L."/>
            <person name="Damste J.S.S."/>
        </authorList>
    </citation>
    <scope>NUCLEOTIDE SEQUENCE [LARGE SCALE GENOMIC DNA]</scope>
    <source>
        <strain evidence="1 2">M1P</strain>
    </source>
</reference>
<dbReference type="SUPFAM" id="SSF109604">
    <property type="entry name" value="HD-domain/PDEase-like"/>
    <property type="match status" value="1"/>
</dbReference>